<dbReference type="RefSeq" id="WP_188848696.1">
    <property type="nucleotide sequence ID" value="NZ_BMJJ01000001.1"/>
</dbReference>
<feature type="domain" description="HTH cro/C1-type" evidence="2">
    <location>
        <begin position="9"/>
        <end position="46"/>
    </location>
</feature>
<reference evidence="3" key="2">
    <citation type="submission" date="2020-09" db="EMBL/GenBank/DDBJ databases">
        <authorList>
            <person name="Sun Q."/>
            <person name="Zhou Y."/>
        </authorList>
    </citation>
    <scope>NUCLEOTIDE SEQUENCE</scope>
    <source>
        <strain evidence="3">CGMCC 1.15493</strain>
    </source>
</reference>
<dbReference type="CDD" id="cd00093">
    <property type="entry name" value="HTH_XRE"/>
    <property type="match status" value="1"/>
</dbReference>
<dbReference type="Gene3D" id="1.10.260.40">
    <property type="entry name" value="lambda repressor-like DNA-binding domains"/>
    <property type="match status" value="1"/>
</dbReference>
<sequence>MPLSPAQCRAARALLGWSEEQLSAASGVAPTAIANFEAGRPSPHDPALADLRTAFAAAGVDVFGEDGAGGPGVRWYSVRPADEGRRPEDLNATNDD</sequence>
<evidence type="ECO:0000313" key="3">
    <source>
        <dbReference type="EMBL" id="GGD02980.1"/>
    </source>
</evidence>
<gene>
    <name evidence="3" type="ORF">GCM10011335_02130</name>
</gene>
<proteinExistence type="predicted"/>
<dbReference type="AlphaFoldDB" id="A0A916XSE3"/>
<dbReference type="InterPro" id="IPR001387">
    <property type="entry name" value="Cro/C1-type_HTH"/>
</dbReference>
<feature type="region of interest" description="Disordered" evidence="1">
    <location>
        <begin position="68"/>
        <end position="96"/>
    </location>
</feature>
<evidence type="ECO:0000256" key="1">
    <source>
        <dbReference type="SAM" id="MobiDB-lite"/>
    </source>
</evidence>
<organism evidence="3 4">
    <name type="scientific">Aureimonas glaciei</name>
    <dbReference type="NCBI Taxonomy" id="1776957"/>
    <lineage>
        <taxon>Bacteria</taxon>
        <taxon>Pseudomonadati</taxon>
        <taxon>Pseudomonadota</taxon>
        <taxon>Alphaproteobacteria</taxon>
        <taxon>Hyphomicrobiales</taxon>
        <taxon>Aurantimonadaceae</taxon>
        <taxon>Aureimonas</taxon>
    </lineage>
</organism>
<dbReference type="SUPFAM" id="SSF47413">
    <property type="entry name" value="lambda repressor-like DNA-binding domains"/>
    <property type="match status" value="1"/>
</dbReference>
<name>A0A916XSE3_9HYPH</name>
<accession>A0A916XSE3</accession>
<dbReference type="InterPro" id="IPR010982">
    <property type="entry name" value="Lambda_DNA-bd_dom_sf"/>
</dbReference>
<reference evidence="3" key="1">
    <citation type="journal article" date="2014" name="Int. J. Syst. Evol. Microbiol.">
        <title>Complete genome sequence of Corynebacterium casei LMG S-19264T (=DSM 44701T), isolated from a smear-ripened cheese.</title>
        <authorList>
            <consortium name="US DOE Joint Genome Institute (JGI-PGF)"/>
            <person name="Walter F."/>
            <person name="Albersmeier A."/>
            <person name="Kalinowski J."/>
            <person name="Ruckert C."/>
        </authorList>
    </citation>
    <scope>NUCLEOTIDE SEQUENCE</scope>
    <source>
        <strain evidence="3">CGMCC 1.15493</strain>
    </source>
</reference>
<dbReference type="EMBL" id="BMJJ01000001">
    <property type="protein sequence ID" value="GGD02980.1"/>
    <property type="molecule type" value="Genomic_DNA"/>
</dbReference>
<dbReference type="Pfam" id="PF01381">
    <property type="entry name" value="HTH_3"/>
    <property type="match status" value="1"/>
</dbReference>
<keyword evidence="4" id="KW-1185">Reference proteome</keyword>
<evidence type="ECO:0000313" key="4">
    <source>
        <dbReference type="Proteomes" id="UP000613160"/>
    </source>
</evidence>
<feature type="compositionally biased region" description="Basic and acidic residues" evidence="1">
    <location>
        <begin position="80"/>
        <end position="89"/>
    </location>
</feature>
<dbReference type="GO" id="GO:0003677">
    <property type="term" value="F:DNA binding"/>
    <property type="evidence" value="ECO:0007669"/>
    <property type="project" value="InterPro"/>
</dbReference>
<comment type="caution">
    <text evidence="3">The sequence shown here is derived from an EMBL/GenBank/DDBJ whole genome shotgun (WGS) entry which is preliminary data.</text>
</comment>
<evidence type="ECO:0000259" key="2">
    <source>
        <dbReference type="Pfam" id="PF01381"/>
    </source>
</evidence>
<dbReference type="Proteomes" id="UP000613160">
    <property type="component" value="Unassembled WGS sequence"/>
</dbReference>
<protein>
    <submittedName>
        <fullName evidence="3">Transcriptional regulator</fullName>
    </submittedName>
</protein>